<reference evidence="3" key="2">
    <citation type="submission" date="2021-09" db="EMBL/GenBank/DDBJ databases">
        <authorList>
            <person name="Jia N."/>
            <person name="Wang J."/>
            <person name="Shi W."/>
            <person name="Du L."/>
            <person name="Sun Y."/>
            <person name="Zhan W."/>
            <person name="Jiang J."/>
            <person name="Wang Q."/>
            <person name="Zhang B."/>
            <person name="Ji P."/>
            <person name="Sakyi L.B."/>
            <person name="Cui X."/>
            <person name="Yuan T."/>
            <person name="Jiang B."/>
            <person name="Yang W."/>
            <person name="Lam T.T.-Y."/>
            <person name="Chang Q."/>
            <person name="Ding S."/>
            <person name="Wang X."/>
            <person name="Zhu J."/>
            <person name="Ruan X."/>
            <person name="Zhao L."/>
            <person name="Wei J."/>
            <person name="Que T."/>
            <person name="Du C."/>
            <person name="Cheng J."/>
            <person name="Dai P."/>
            <person name="Han X."/>
            <person name="Huang E."/>
            <person name="Gao Y."/>
            <person name="Liu J."/>
            <person name="Shao H."/>
            <person name="Ye R."/>
            <person name="Li L."/>
            <person name="Wei W."/>
            <person name="Wang X."/>
            <person name="Wang C."/>
            <person name="Huo Q."/>
            <person name="Li W."/>
            <person name="Guo W."/>
            <person name="Chen H."/>
            <person name="Chen S."/>
            <person name="Zhou L."/>
            <person name="Zhou L."/>
            <person name="Ni X."/>
            <person name="Tian J."/>
            <person name="Zhou Y."/>
            <person name="Sheng Y."/>
            <person name="Liu T."/>
            <person name="Pan Y."/>
            <person name="Xia L."/>
            <person name="Li J."/>
            <person name="Zhao F."/>
            <person name="Cao W."/>
        </authorList>
    </citation>
    <scope>NUCLEOTIDE SEQUENCE</scope>
    <source>
        <strain evidence="3">Rmic-2018</strain>
        <tissue evidence="3">Larvae</tissue>
    </source>
</reference>
<dbReference type="Proteomes" id="UP000821866">
    <property type="component" value="Chromosome 2"/>
</dbReference>
<evidence type="ECO:0000313" key="4">
    <source>
        <dbReference type="Proteomes" id="UP000821866"/>
    </source>
</evidence>
<reference evidence="3" key="1">
    <citation type="journal article" date="2020" name="Cell">
        <title>Large-Scale Comparative Analyses of Tick Genomes Elucidate Their Genetic Diversity and Vector Capacities.</title>
        <authorList>
            <consortium name="Tick Genome and Microbiome Consortium (TIGMIC)"/>
            <person name="Jia N."/>
            <person name="Wang J."/>
            <person name="Shi W."/>
            <person name="Du L."/>
            <person name="Sun Y."/>
            <person name="Zhan W."/>
            <person name="Jiang J.F."/>
            <person name="Wang Q."/>
            <person name="Zhang B."/>
            <person name="Ji P."/>
            <person name="Bell-Sakyi L."/>
            <person name="Cui X.M."/>
            <person name="Yuan T.T."/>
            <person name="Jiang B.G."/>
            <person name="Yang W.F."/>
            <person name="Lam T.T."/>
            <person name="Chang Q.C."/>
            <person name="Ding S.J."/>
            <person name="Wang X.J."/>
            <person name="Zhu J.G."/>
            <person name="Ruan X.D."/>
            <person name="Zhao L."/>
            <person name="Wei J.T."/>
            <person name="Ye R.Z."/>
            <person name="Que T.C."/>
            <person name="Du C.H."/>
            <person name="Zhou Y.H."/>
            <person name="Cheng J.X."/>
            <person name="Dai P.F."/>
            <person name="Guo W.B."/>
            <person name="Han X.H."/>
            <person name="Huang E.J."/>
            <person name="Li L.F."/>
            <person name="Wei W."/>
            <person name="Gao Y.C."/>
            <person name="Liu J.Z."/>
            <person name="Shao H.Z."/>
            <person name="Wang X."/>
            <person name="Wang C.C."/>
            <person name="Yang T.C."/>
            <person name="Huo Q.B."/>
            <person name="Li W."/>
            <person name="Chen H.Y."/>
            <person name="Chen S.E."/>
            <person name="Zhou L.G."/>
            <person name="Ni X.B."/>
            <person name="Tian J.H."/>
            <person name="Sheng Y."/>
            <person name="Liu T."/>
            <person name="Pan Y.S."/>
            <person name="Xia L.Y."/>
            <person name="Li J."/>
            <person name="Zhao F."/>
            <person name="Cao W.C."/>
        </authorList>
    </citation>
    <scope>NUCLEOTIDE SEQUENCE</scope>
    <source>
        <strain evidence="3">Rmic-2018</strain>
    </source>
</reference>
<dbReference type="EMBL" id="JABSTU010000004">
    <property type="protein sequence ID" value="KAH8033202.1"/>
    <property type="molecule type" value="Genomic_DNA"/>
</dbReference>
<dbReference type="AlphaFoldDB" id="A0A9J6EFZ8"/>
<evidence type="ECO:0000313" key="3">
    <source>
        <dbReference type="EMBL" id="KAH8033202.1"/>
    </source>
</evidence>
<keyword evidence="2" id="KW-0732">Signal</keyword>
<comment type="caution">
    <text evidence="3">The sequence shown here is derived from an EMBL/GenBank/DDBJ whole genome shotgun (WGS) entry which is preliminary data.</text>
</comment>
<proteinExistence type="predicted"/>
<keyword evidence="4" id="KW-1185">Reference proteome</keyword>
<dbReference type="VEuPathDB" id="VectorBase:LOC119160993"/>
<organism evidence="3 4">
    <name type="scientific">Rhipicephalus microplus</name>
    <name type="common">Cattle tick</name>
    <name type="synonym">Boophilus microplus</name>
    <dbReference type="NCBI Taxonomy" id="6941"/>
    <lineage>
        <taxon>Eukaryota</taxon>
        <taxon>Metazoa</taxon>
        <taxon>Ecdysozoa</taxon>
        <taxon>Arthropoda</taxon>
        <taxon>Chelicerata</taxon>
        <taxon>Arachnida</taxon>
        <taxon>Acari</taxon>
        <taxon>Parasitiformes</taxon>
        <taxon>Ixodida</taxon>
        <taxon>Ixodoidea</taxon>
        <taxon>Ixodidae</taxon>
        <taxon>Rhipicephalinae</taxon>
        <taxon>Rhipicephalus</taxon>
        <taxon>Boophilus</taxon>
    </lineage>
</organism>
<evidence type="ECO:0000256" key="1">
    <source>
        <dbReference type="SAM" id="MobiDB-lite"/>
    </source>
</evidence>
<feature type="signal peptide" evidence="2">
    <location>
        <begin position="1"/>
        <end position="26"/>
    </location>
</feature>
<evidence type="ECO:0000256" key="2">
    <source>
        <dbReference type="SAM" id="SignalP"/>
    </source>
</evidence>
<sequence length="191" mass="20553">MKNHGVCSALACAPLALLLATVITQAFPQGGPAESCDSMLPRHVYTAPKPAHESPYTFVASSNRFSYQNVDGIQGTILKGDFLQTRTQKKRTGHHKVRLIFLLCVRVSRKENFCFLGDTTDMAQLLQKTDRSDEVVGLGILAGGERAENILSDGTFRPAFGATSCCCSSSGTHDGSQPVNPYGRQDSASVD</sequence>
<protein>
    <submittedName>
        <fullName evidence="3">Uncharacterized protein</fullName>
    </submittedName>
</protein>
<gene>
    <name evidence="3" type="ORF">HPB51_008197</name>
</gene>
<feature type="chain" id="PRO_5039940230" evidence="2">
    <location>
        <begin position="27"/>
        <end position="191"/>
    </location>
</feature>
<name>A0A9J6EFZ8_RHIMP</name>
<accession>A0A9J6EFZ8</accession>
<feature type="region of interest" description="Disordered" evidence="1">
    <location>
        <begin position="169"/>
        <end position="191"/>
    </location>
</feature>